<accession>A0AAQ3TRM3</accession>
<gene>
    <name evidence="2" type="ORF">U9M48_024677</name>
</gene>
<protein>
    <recommendedName>
        <fullName evidence="1">Reverse transcriptase domain-containing protein</fullName>
    </recommendedName>
</protein>
<name>A0AAQ3TRM3_PASNO</name>
<dbReference type="InterPro" id="IPR043128">
    <property type="entry name" value="Rev_trsase/Diguanyl_cyclase"/>
</dbReference>
<evidence type="ECO:0000313" key="3">
    <source>
        <dbReference type="Proteomes" id="UP001341281"/>
    </source>
</evidence>
<dbReference type="PANTHER" id="PTHR24559">
    <property type="entry name" value="TRANSPOSON TY3-I GAG-POL POLYPROTEIN"/>
    <property type="match status" value="1"/>
</dbReference>
<dbReference type="InterPro" id="IPR000477">
    <property type="entry name" value="RT_dom"/>
</dbReference>
<dbReference type="Pfam" id="PF00078">
    <property type="entry name" value="RVT_1"/>
    <property type="match status" value="1"/>
</dbReference>
<evidence type="ECO:0000313" key="2">
    <source>
        <dbReference type="EMBL" id="WVZ76732.1"/>
    </source>
</evidence>
<keyword evidence="3" id="KW-1185">Reference proteome</keyword>
<proteinExistence type="predicted"/>
<dbReference type="Proteomes" id="UP001341281">
    <property type="component" value="Chromosome 05"/>
</dbReference>
<dbReference type="InterPro" id="IPR043502">
    <property type="entry name" value="DNA/RNA_pol_sf"/>
</dbReference>
<dbReference type="SUPFAM" id="SSF56672">
    <property type="entry name" value="DNA/RNA polymerases"/>
    <property type="match status" value="1"/>
</dbReference>
<dbReference type="Gene3D" id="2.40.70.10">
    <property type="entry name" value="Acid Proteases"/>
    <property type="match status" value="1"/>
</dbReference>
<dbReference type="Gene3D" id="3.10.10.10">
    <property type="entry name" value="HIV Type 1 Reverse Transcriptase, subunit A, domain 1"/>
    <property type="match status" value="1"/>
</dbReference>
<dbReference type="CDD" id="cd00303">
    <property type="entry name" value="retropepsin_like"/>
    <property type="match status" value="1"/>
</dbReference>
<dbReference type="InterPro" id="IPR021109">
    <property type="entry name" value="Peptidase_aspartic_dom_sf"/>
</dbReference>
<feature type="domain" description="Reverse transcriptase" evidence="1">
    <location>
        <begin position="172"/>
        <end position="261"/>
    </location>
</feature>
<organism evidence="2 3">
    <name type="scientific">Paspalum notatum var. saurae</name>
    <dbReference type="NCBI Taxonomy" id="547442"/>
    <lineage>
        <taxon>Eukaryota</taxon>
        <taxon>Viridiplantae</taxon>
        <taxon>Streptophyta</taxon>
        <taxon>Embryophyta</taxon>
        <taxon>Tracheophyta</taxon>
        <taxon>Spermatophyta</taxon>
        <taxon>Magnoliopsida</taxon>
        <taxon>Liliopsida</taxon>
        <taxon>Poales</taxon>
        <taxon>Poaceae</taxon>
        <taxon>PACMAD clade</taxon>
        <taxon>Panicoideae</taxon>
        <taxon>Andropogonodae</taxon>
        <taxon>Paspaleae</taxon>
        <taxon>Paspalinae</taxon>
        <taxon>Paspalum</taxon>
    </lineage>
</organism>
<dbReference type="EMBL" id="CP144749">
    <property type="protein sequence ID" value="WVZ76732.1"/>
    <property type="molecule type" value="Genomic_DNA"/>
</dbReference>
<dbReference type="PANTHER" id="PTHR24559:SF452">
    <property type="entry name" value="INTEGRASE CATALYTIC DOMAIN-CONTAINING PROTEIN"/>
    <property type="match status" value="1"/>
</dbReference>
<dbReference type="InterPro" id="IPR053134">
    <property type="entry name" value="RNA-dir_DNA_polymerase"/>
</dbReference>
<dbReference type="Gene3D" id="3.30.70.270">
    <property type="match status" value="1"/>
</dbReference>
<dbReference type="AlphaFoldDB" id="A0AAQ3TRM3"/>
<evidence type="ECO:0000259" key="1">
    <source>
        <dbReference type="Pfam" id="PF00078"/>
    </source>
</evidence>
<sequence length="261" mass="29367">MRAMVANGEHVPCLGSYSGAPFSIHGDTFKADLFILPLAGYDMVLGTQWIATLGPILWDFGHLTMQFWLCDHKVVWHDMDGATQPRLQMVTSDNLMNTSLLQFEDLFTEPRGLPPPRECDHRIHLLLGTAPVAVGPYRYPALHKDELKANAKTCCNAARSTSAFSSLVFLVKNADGTWRFCVDYRALNERTVRDAFPIPVVDELLDEVHGARFFTKLDLRSGYHQVRMFPADVPKTAFWTHDGPYEFLVMTFGLTNAPATF</sequence>
<dbReference type="CDD" id="cd01647">
    <property type="entry name" value="RT_LTR"/>
    <property type="match status" value="1"/>
</dbReference>
<reference evidence="2 3" key="1">
    <citation type="submission" date="2024-02" db="EMBL/GenBank/DDBJ databases">
        <title>High-quality chromosome-scale genome assembly of Pensacola bahiagrass (Paspalum notatum Flugge var. saurae).</title>
        <authorList>
            <person name="Vega J.M."/>
            <person name="Podio M."/>
            <person name="Orjuela J."/>
            <person name="Siena L.A."/>
            <person name="Pessino S.C."/>
            <person name="Combes M.C."/>
            <person name="Mariac C."/>
            <person name="Albertini E."/>
            <person name="Pupilli F."/>
            <person name="Ortiz J.P.A."/>
            <person name="Leblanc O."/>
        </authorList>
    </citation>
    <scope>NUCLEOTIDE SEQUENCE [LARGE SCALE GENOMIC DNA]</scope>
    <source>
        <strain evidence="2">R1</strain>
        <tissue evidence="2">Leaf</tissue>
    </source>
</reference>